<dbReference type="CDD" id="cd12215">
    <property type="entry name" value="ChiC_BD"/>
    <property type="match status" value="3"/>
</dbReference>
<dbReference type="GO" id="GO:0030246">
    <property type="term" value="F:carbohydrate binding"/>
    <property type="evidence" value="ECO:0007669"/>
    <property type="project" value="InterPro"/>
</dbReference>
<dbReference type="Pfam" id="PF02839">
    <property type="entry name" value="CBM_5_12"/>
    <property type="match status" value="2"/>
</dbReference>
<feature type="signal peptide" evidence="3">
    <location>
        <begin position="1"/>
        <end position="36"/>
    </location>
</feature>
<dbReference type="InterPro" id="IPR051918">
    <property type="entry name" value="STPP_CPPED1"/>
</dbReference>
<accession>A0A8J3K8P8</accession>
<proteinExistence type="predicted"/>
<sequence>MIHRFRLGRRHPRLLGPVLALALVAGASTAIVAAVAADGSPASAQSNGPTLGLREGQTLEGTVGVEAGPTVEGDSVVSLTVDGATVPAAPTAGTAHLSFDMGGNGTEARYHNYVVVNGHTADADRVFLPDVAGGTRGTLDFPGSWLQAGTNTITVKAGANWVDTTSTTAVGVEQLPYGEGLRCPNYDDFALSSIGLGLLGVVADGEQNAFSYSFGDGTCGTSKRLLSQPLTFVVSGEPGSTAGLRADLDTTKLSNGTHTVAATTASGARTSVTVEVNNAPAGAAKVTPADGALARGTQLVTAALPNGSADTVESLSIDDAPAANPETLAAGTATLGLTIEAGNSAEAKYHNFVLVNGNRVDLGGDYGGYGAEDVSLRFPTRFLRSGDNVVQLRTGDYNGTANGATCANHDDFKVTRTSAKLSLSLPGTVTSGTTYLVTTTGTTETKAETTAASLALGDGTCGPNKDAELHFDIAGAPTTRTVGTLGSGGDAHLRMFIGGNGTDNGYDNKVLINGIPLDMGVWEKETADLAFPNEWLVPGVNVLEFVAGSDHGSAKPGGCDNFDDFTLRDFALAPVGAKAAQLTRQLAQSTVTIGAASYPAGSPVTVHMGDGTCGSSFNSALVKAMLFEVTAADGAALPVLGTRADVDTTKLADGRHTIAAVVGGKTSTRRFTVDNTAPEIDGSVPAEGQKLVATVALNVKVKDASGIVGTPAMTLDGKPVAQGDEIGHGLPAGAHTIAVTATDALGNTGTRLIRFTSASIPDVPAELTATVGDPNVPAARLSARIPGEQGVPLTATFTKADVVLPTAGYQGEAVTVPTTLDVAHDGAVKVDSLRPLDGQAVDTPSGRDVVFQRYDLTVAANAASPTLRWEGTIDPKRVVALRVWDPAAAKWTVLTSSRGQAARSTVLTAPLAAGYRDGTTVHVLVTGEDPFADDLSPRDASAALDKNHFEDADTYDFAISHFTDTQYLTEGAAGGTYDDWDGKSEPSDVMAAEEQAIWQAAYRAEAQWIADNAKSRKIAYSAHTGDVIENDYYDPLAKNADGTLLRPGLHEQVEKELAVSSGYQKILDDGGVVNQVIAGNHDNQLGAETGSNSRFSRTFSADRYYGVAKGWPAGASYHAWDEVANADGTVTPGRDNQNNYVLFSAGGLDFVAVGLSYGVTPAEARWADSIFKRFKDRNGILLSHDYLKPSANADGRGAAFSDPDGSALYKGVVENNPNVFLILAGHEHGVGINLKSKVGVTVSHDVVELLADYQFYTVPASDLWPDKVDASGNIDVDGDGVIDHKAADRLQFGASFLRLMQFDVKNAEMHIDTYSPFLDTFGATEFDIRADGSQTKPRYNGAEDNLTLPVDLTSRKTSLSTDSLAVYVPAGVIGSDQVAANGTATVTWSGLAPVTSYAWIVSARSADDGVAVAQPAVFRTGKGKPAVTVTSAPVDWGTAAKVTVKVAAGSLPVAGTVELREGDKVRGSVTTTDGTATFTLPVGLAAGSHPLTASYAGTAQLEAAQGSGTVTVNLPPAWVASKAYKEGDKVVYQGRVYKASWYAQNQKPGDANGPWQELAMTEDGVTIWTASRIFNGGDVVVHQDKRFRARWYSRNQAPGDPNGPWEEQAPPPADGSPAAWTPTTVYDAGDRVSYQGHVYEAKWYTRNQAPATGSNSPWKLIK</sequence>
<feature type="domain" description="Chitin-binding type-3" evidence="4">
    <location>
        <begin position="1617"/>
        <end position="1661"/>
    </location>
</feature>
<dbReference type="SUPFAM" id="SSF56300">
    <property type="entry name" value="Metallo-dependent phosphatases"/>
    <property type="match status" value="1"/>
</dbReference>
<feature type="domain" description="Chitin-binding type-3" evidence="4">
    <location>
        <begin position="1515"/>
        <end position="1558"/>
    </location>
</feature>
<comment type="caution">
    <text evidence="5">The sequence shown here is derived from an EMBL/GenBank/DDBJ whole genome shotgun (WGS) entry which is preliminary data.</text>
</comment>
<evidence type="ECO:0000259" key="4">
    <source>
        <dbReference type="SMART" id="SM00495"/>
    </source>
</evidence>
<feature type="chain" id="PRO_5035310270" description="Chitin-binding type-3 domain-containing protein" evidence="3">
    <location>
        <begin position="37"/>
        <end position="1662"/>
    </location>
</feature>
<organism evidence="5 6">
    <name type="scientific">Catellatospora chokoriensis</name>
    <dbReference type="NCBI Taxonomy" id="310353"/>
    <lineage>
        <taxon>Bacteria</taxon>
        <taxon>Bacillati</taxon>
        <taxon>Actinomycetota</taxon>
        <taxon>Actinomycetes</taxon>
        <taxon>Micromonosporales</taxon>
        <taxon>Micromonosporaceae</taxon>
        <taxon>Catellatospora</taxon>
    </lineage>
</organism>
<keyword evidence="1" id="KW-0378">Hydrolase</keyword>
<keyword evidence="6" id="KW-1185">Reference proteome</keyword>
<evidence type="ECO:0000256" key="2">
    <source>
        <dbReference type="SAM" id="MobiDB-lite"/>
    </source>
</evidence>
<feature type="region of interest" description="Disordered" evidence="2">
    <location>
        <begin position="1594"/>
        <end position="1624"/>
    </location>
</feature>
<protein>
    <recommendedName>
        <fullName evidence="4">Chitin-binding type-3 domain-containing protein</fullName>
    </recommendedName>
</protein>
<reference evidence="5 6" key="1">
    <citation type="submission" date="2021-01" db="EMBL/GenBank/DDBJ databases">
        <title>Whole genome shotgun sequence of Catellatospora chokoriensis NBRC 107358.</title>
        <authorList>
            <person name="Komaki H."/>
            <person name="Tamura T."/>
        </authorList>
    </citation>
    <scope>NUCLEOTIDE SEQUENCE [LARGE SCALE GENOMIC DNA]</scope>
    <source>
        <strain evidence="5 6">NBRC 107358</strain>
    </source>
</reference>
<dbReference type="InterPro" id="IPR036573">
    <property type="entry name" value="CBM_sf_5/12"/>
</dbReference>
<keyword evidence="3" id="KW-0732">Signal</keyword>
<dbReference type="InterPro" id="IPR029052">
    <property type="entry name" value="Metallo-depent_PP-like"/>
</dbReference>
<dbReference type="Gene3D" id="2.10.10.20">
    <property type="entry name" value="Carbohydrate-binding module superfamily 5/12"/>
    <property type="match status" value="3"/>
</dbReference>
<dbReference type="InterPro" id="IPR003610">
    <property type="entry name" value="CBM5/12"/>
</dbReference>
<dbReference type="GO" id="GO:0005975">
    <property type="term" value="P:carbohydrate metabolic process"/>
    <property type="evidence" value="ECO:0007669"/>
    <property type="project" value="InterPro"/>
</dbReference>
<dbReference type="GO" id="GO:0004553">
    <property type="term" value="F:hydrolase activity, hydrolyzing O-glycosyl compounds"/>
    <property type="evidence" value="ECO:0007669"/>
    <property type="project" value="InterPro"/>
</dbReference>
<dbReference type="Proteomes" id="UP000619293">
    <property type="component" value="Unassembled WGS sequence"/>
</dbReference>
<dbReference type="PANTHER" id="PTHR43143:SF5">
    <property type="entry name" value="SECRETED PROTEIN"/>
    <property type="match status" value="1"/>
</dbReference>
<evidence type="ECO:0000313" key="6">
    <source>
        <dbReference type="Proteomes" id="UP000619293"/>
    </source>
</evidence>
<dbReference type="Pfam" id="PF16640">
    <property type="entry name" value="Big_3_5"/>
    <property type="match status" value="1"/>
</dbReference>
<dbReference type="EMBL" id="BONG01000050">
    <property type="protein sequence ID" value="GIF92730.1"/>
    <property type="molecule type" value="Genomic_DNA"/>
</dbReference>
<feature type="domain" description="Chitin-binding type-3" evidence="4">
    <location>
        <begin position="1565"/>
        <end position="1608"/>
    </location>
</feature>
<dbReference type="SMART" id="SM00495">
    <property type="entry name" value="ChtBD3"/>
    <property type="match status" value="3"/>
</dbReference>
<evidence type="ECO:0000256" key="1">
    <source>
        <dbReference type="ARBA" id="ARBA00022801"/>
    </source>
</evidence>
<dbReference type="SUPFAM" id="SSF51055">
    <property type="entry name" value="Carbohydrate binding domain"/>
    <property type="match status" value="3"/>
</dbReference>
<name>A0A8J3K8P8_9ACTN</name>
<evidence type="ECO:0000256" key="3">
    <source>
        <dbReference type="SAM" id="SignalP"/>
    </source>
</evidence>
<dbReference type="Gene3D" id="3.60.21.10">
    <property type="match status" value="1"/>
</dbReference>
<dbReference type="GO" id="GO:0005576">
    <property type="term" value="C:extracellular region"/>
    <property type="evidence" value="ECO:0007669"/>
    <property type="project" value="InterPro"/>
</dbReference>
<evidence type="ECO:0000313" key="5">
    <source>
        <dbReference type="EMBL" id="GIF92730.1"/>
    </source>
</evidence>
<dbReference type="PANTHER" id="PTHR43143">
    <property type="entry name" value="METALLOPHOSPHOESTERASE, CALCINEURIN SUPERFAMILY"/>
    <property type="match status" value="1"/>
</dbReference>
<gene>
    <name evidence="5" type="ORF">Cch02nite_61740</name>
</gene>
<dbReference type="InterPro" id="IPR032109">
    <property type="entry name" value="Big_3_5"/>
</dbReference>